<evidence type="ECO:0000259" key="2">
    <source>
        <dbReference type="Pfam" id="PF10159"/>
    </source>
</evidence>
<evidence type="ECO:0000256" key="1">
    <source>
        <dbReference type="SAM" id="MobiDB-lite"/>
    </source>
</evidence>
<dbReference type="OrthoDB" id="5390672at2759"/>
<feature type="compositionally biased region" description="Basic residues" evidence="1">
    <location>
        <begin position="174"/>
        <end position="195"/>
    </location>
</feature>
<dbReference type="AlphaFoldDB" id="A0A8H7BT57"/>
<gene>
    <name evidence="3" type="ORF">EC973_006547</name>
</gene>
<feature type="domain" description="Multiple myeloma tumor-associated protein 2-like N-terminal" evidence="2">
    <location>
        <begin position="8"/>
        <end position="85"/>
    </location>
</feature>
<reference evidence="3" key="1">
    <citation type="submission" date="2020-01" db="EMBL/GenBank/DDBJ databases">
        <title>Genome Sequencing of Three Apophysomyces-Like Fungal Strains Confirms a Novel Fungal Genus in the Mucoromycota with divergent Burkholderia-like Endosymbiotic Bacteria.</title>
        <authorList>
            <person name="Stajich J.E."/>
            <person name="Macias A.M."/>
            <person name="Carter-House D."/>
            <person name="Lovett B."/>
            <person name="Kasson L.R."/>
            <person name="Berry K."/>
            <person name="Grigoriev I."/>
            <person name="Chang Y."/>
            <person name="Spatafora J."/>
            <person name="Kasson M.T."/>
        </authorList>
    </citation>
    <scope>NUCLEOTIDE SEQUENCE</scope>
    <source>
        <strain evidence="3">NRRL A-21654</strain>
    </source>
</reference>
<feature type="compositionally biased region" description="Basic and acidic residues" evidence="1">
    <location>
        <begin position="252"/>
        <end position="261"/>
    </location>
</feature>
<dbReference type="InterPro" id="IPR019315">
    <property type="entry name" value="MMTA2_N"/>
</dbReference>
<dbReference type="PANTHER" id="PTHR14580:SF0">
    <property type="entry name" value="MULTIPLE MYELOMA TUMOR-ASSOCIATED PROTEIN 2"/>
    <property type="match status" value="1"/>
</dbReference>
<dbReference type="PANTHER" id="PTHR14580">
    <property type="entry name" value="MULTIPLE MYELOMA TUMOR-ASSOCIATED PROTEIN 2 FAMILY MEMBER"/>
    <property type="match status" value="1"/>
</dbReference>
<feature type="compositionally biased region" description="Basic and acidic residues" evidence="1">
    <location>
        <begin position="99"/>
        <end position="124"/>
    </location>
</feature>
<organism evidence="3 4">
    <name type="scientific">Apophysomyces ossiformis</name>
    <dbReference type="NCBI Taxonomy" id="679940"/>
    <lineage>
        <taxon>Eukaryota</taxon>
        <taxon>Fungi</taxon>
        <taxon>Fungi incertae sedis</taxon>
        <taxon>Mucoromycota</taxon>
        <taxon>Mucoromycotina</taxon>
        <taxon>Mucoromycetes</taxon>
        <taxon>Mucorales</taxon>
        <taxon>Mucorineae</taxon>
        <taxon>Mucoraceae</taxon>
        <taxon>Apophysomyces</taxon>
    </lineage>
</organism>
<comment type="caution">
    <text evidence="3">The sequence shown here is derived from an EMBL/GenBank/DDBJ whole genome shotgun (WGS) entry which is preliminary data.</text>
</comment>
<sequence length="267" mass="31237">MFHPSRGGVRGGKDQFSWEAVKEDKYRENYLGHSLMAPVGRWQKGKDLTWYAKDKAGESSRKAAEREELRRIKEAEADAMAVALGVKKKKTIESNVTQEELRHALKNTDSDEEDGHSRGLEEKGLGYGRSTRLIPSTGSNAIEIMNAPAPTTLKDEDRVSYSSVQERETATVEKKKKKEKKSKKHKSDKKKRRRHGDYIESEDEEERSRPRRHRRRDDSEDEHSRRSHRRRDRNDSDDNSGHGSHHRRRRHSSDIESDRRSHYERRR</sequence>
<dbReference type="InterPro" id="IPR039207">
    <property type="entry name" value="MMTAG2-like"/>
</dbReference>
<dbReference type="Proteomes" id="UP000605846">
    <property type="component" value="Unassembled WGS sequence"/>
</dbReference>
<evidence type="ECO:0000313" key="3">
    <source>
        <dbReference type="EMBL" id="KAF7728153.1"/>
    </source>
</evidence>
<dbReference type="Pfam" id="PF10159">
    <property type="entry name" value="MMtag"/>
    <property type="match status" value="1"/>
</dbReference>
<accession>A0A8H7BT57</accession>
<name>A0A8H7BT57_9FUNG</name>
<proteinExistence type="predicted"/>
<dbReference type="EMBL" id="JABAYA010000042">
    <property type="protein sequence ID" value="KAF7728153.1"/>
    <property type="molecule type" value="Genomic_DNA"/>
</dbReference>
<protein>
    <recommendedName>
        <fullName evidence="2">Multiple myeloma tumor-associated protein 2-like N-terminal domain-containing protein</fullName>
    </recommendedName>
</protein>
<feature type="compositionally biased region" description="Basic and acidic residues" evidence="1">
    <location>
        <begin position="153"/>
        <end position="173"/>
    </location>
</feature>
<feature type="region of interest" description="Disordered" evidence="1">
    <location>
        <begin position="94"/>
        <end position="267"/>
    </location>
</feature>
<evidence type="ECO:0000313" key="4">
    <source>
        <dbReference type="Proteomes" id="UP000605846"/>
    </source>
</evidence>
<keyword evidence="4" id="KW-1185">Reference proteome</keyword>